<dbReference type="GO" id="GO:0004673">
    <property type="term" value="F:protein histidine kinase activity"/>
    <property type="evidence" value="ECO:0007669"/>
    <property type="project" value="UniProtKB-EC"/>
</dbReference>
<dbReference type="HOGENOM" id="CLU_2345574_0_0_11"/>
<dbReference type="Gene3D" id="3.30.565.10">
    <property type="entry name" value="Histidine kinase-like ATPase, C-terminal domain"/>
    <property type="match status" value="1"/>
</dbReference>
<proteinExistence type="predicted"/>
<keyword evidence="3" id="KW-0808">Transferase</keyword>
<evidence type="ECO:0000313" key="6">
    <source>
        <dbReference type="EMBL" id="EFL34841.1"/>
    </source>
</evidence>
<evidence type="ECO:0000256" key="2">
    <source>
        <dbReference type="ARBA" id="ARBA00012438"/>
    </source>
</evidence>
<reference evidence="7" key="1">
    <citation type="submission" date="2009-02" db="EMBL/GenBank/DDBJ databases">
        <title>Annotation of Streptomyces viridochromogenes strain DSM 40736.</title>
        <authorList>
            <consortium name="The Broad Institute Genome Sequencing Platform"/>
            <consortium name="Broad Institute Microbial Sequencing Center"/>
            <person name="Fischbach M."/>
            <person name="Godfrey P."/>
            <person name="Ward D."/>
            <person name="Young S."/>
            <person name="Zeng Q."/>
            <person name="Koehrsen M."/>
            <person name="Alvarado L."/>
            <person name="Berlin A.M."/>
            <person name="Bochicchio J."/>
            <person name="Borenstein D."/>
            <person name="Chapman S.B."/>
            <person name="Chen Z."/>
            <person name="Engels R."/>
            <person name="Freedman E."/>
            <person name="Gellesch M."/>
            <person name="Goldberg J."/>
            <person name="Griggs A."/>
            <person name="Gujja S."/>
            <person name="Heilman E.R."/>
            <person name="Heiman D.I."/>
            <person name="Hepburn T.A."/>
            <person name="Howarth C."/>
            <person name="Jen D."/>
            <person name="Larson L."/>
            <person name="Lewis B."/>
            <person name="Mehta T."/>
            <person name="Park D."/>
            <person name="Pearson M."/>
            <person name="Richards J."/>
            <person name="Roberts A."/>
            <person name="Saif S."/>
            <person name="Shea T.D."/>
            <person name="Shenoy N."/>
            <person name="Sisk P."/>
            <person name="Stolte C."/>
            <person name="Sykes S.N."/>
            <person name="Thomson T."/>
            <person name="Walk T."/>
            <person name="White J."/>
            <person name="Yandava C."/>
            <person name="Straight P."/>
            <person name="Clardy J."/>
            <person name="Hung D."/>
            <person name="Kolter R."/>
            <person name="Mekalanos J."/>
            <person name="Walker S."/>
            <person name="Walsh C.T."/>
            <person name="Wieland-Brown L.C."/>
            <person name="Haas B."/>
            <person name="Nusbaum C."/>
            <person name="Birren B."/>
        </authorList>
    </citation>
    <scope>NUCLEOTIDE SEQUENCE [LARGE SCALE GENOMIC DNA]</scope>
    <source>
        <strain evidence="7">DSM 40736 / JCM 4977 / BCRC 1201 / Tue 494</strain>
    </source>
</reference>
<dbReference type="PANTHER" id="PTHR24421">
    <property type="entry name" value="NITRATE/NITRITE SENSOR PROTEIN NARX-RELATED"/>
    <property type="match status" value="1"/>
</dbReference>
<dbReference type="Proteomes" id="UP000004184">
    <property type="component" value="Unassembled WGS sequence"/>
</dbReference>
<dbReference type="InterPro" id="IPR050482">
    <property type="entry name" value="Sensor_HK_TwoCompSys"/>
</dbReference>
<keyword evidence="7" id="KW-1185">Reference proteome</keyword>
<evidence type="ECO:0000313" key="7">
    <source>
        <dbReference type="Proteomes" id="UP000004184"/>
    </source>
</evidence>
<dbReference type="PANTHER" id="PTHR24421:SF10">
    <property type="entry name" value="NITRATE_NITRITE SENSOR PROTEIN NARQ"/>
    <property type="match status" value="1"/>
</dbReference>
<evidence type="ECO:0000256" key="5">
    <source>
        <dbReference type="ARBA" id="ARBA00023012"/>
    </source>
</evidence>
<dbReference type="STRING" id="591159.SSQG_05359"/>
<gene>
    <name evidence="6" type="ORF">SSQG_05359</name>
</gene>
<protein>
    <recommendedName>
        <fullName evidence="2">histidine kinase</fullName>
        <ecNumber evidence="2">2.7.13.3</ecNumber>
    </recommendedName>
</protein>
<accession>D9XFW0</accession>
<dbReference type="GO" id="GO:0000160">
    <property type="term" value="P:phosphorelay signal transduction system"/>
    <property type="evidence" value="ECO:0007669"/>
    <property type="project" value="UniProtKB-KW"/>
</dbReference>
<dbReference type="EMBL" id="GG657757">
    <property type="protein sequence ID" value="EFL34841.1"/>
    <property type="molecule type" value="Genomic_DNA"/>
</dbReference>
<sequence length="97" mass="10504">MQEALTNVREHAPGACATVRLWRDGDGSFGMTVTTTAATRPSLPLPGSRRGLVGLRERAELLKGAFDPGPAADGGYEVRLRIRPGRGERPHRPLFVK</sequence>
<comment type="catalytic activity">
    <reaction evidence="1">
        <text>ATP + protein L-histidine = ADP + protein N-phospho-L-histidine.</text>
        <dbReference type="EC" id="2.7.13.3"/>
    </reaction>
</comment>
<dbReference type="EC" id="2.7.13.3" evidence="2"/>
<dbReference type="CDD" id="cd16917">
    <property type="entry name" value="HATPase_UhpB-NarQ-NarX-like"/>
    <property type="match status" value="1"/>
</dbReference>
<keyword evidence="5" id="KW-0902">Two-component regulatory system</keyword>
<dbReference type="AlphaFoldDB" id="D9XFW0"/>
<evidence type="ECO:0000256" key="4">
    <source>
        <dbReference type="ARBA" id="ARBA00022777"/>
    </source>
</evidence>
<name>D9XFW0_STRVT</name>
<organism evidence="6 7">
    <name type="scientific">Streptomyces viridochromogenes (strain DSM 40736 / JCM 4977 / BCRC 1201 / Tue 494)</name>
    <dbReference type="NCBI Taxonomy" id="591159"/>
    <lineage>
        <taxon>Bacteria</taxon>
        <taxon>Bacillati</taxon>
        <taxon>Actinomycetota</taxon>
        <taxon>Actinomycetes</taxon>
        <taxon>Kitasatosporales</taxon>
        <taxon>Streptomycetaceae</taxon>
        <taxon>Streptomyces</taxon>
    </lineage>
</organism>
<keyword evidence="4" id="KW-0418">Kinase</keyword>
<dbReference type="eggNOG" id="COG4585">
    <property type="taxonomic scope" value="Bacteria"/>
</dbReference>
<evidence type="ECO:0000256" key="3">
    <source>
        <dbReference type="ARBA" id="ARBA00022679"/>
    </source>
</evidence>
<evidence type="ECO:0000256" key="1">
    <source>
        <dbReference type="ARBA" id="ARBA00000085"/>
    </source>
</evidence>
<dbReference type="InterPro" id="IPR036890">
    <property type="entry name" value="HATPase_C_sf"/>
</dbReference>